<organism evidence="2 3">
    <name type="scientific">Algoriphagus taiwanensis</name>
    <dbReference type="NCBI Taxonomy" id="1445656"/>
    <lineage>
        <taxon>Bacteria</taxon>
        <taxon>Pseudomonadati</taxon>
        <taxon>Bacteroidota</taxon>
        <taxon>Cytophagia</taxon>
        <taxon>Cytophagales</taxon>
        <taxon>Cyclobacteriaceae</taxon>
        <taxon>Algoriphagus</taxon>
    </lineage>
</organism>
<keyword evidence="1" id="KW-1133">Transmembrane helix</keyword>
<keyword evidence="1" id="KW-0812">Transmembrane</keyword>
<dbReference type="PANTHER" id="PTHR34262:SF1">
    <property type="entry name" value="TRANSMEMBRANE PROTEIN 220"/>
    <property type="match status" value="1"/>
</dbReference>
<name>A0ABQ6Q597_9BACT</name>
<comment type="caution">
    <text evidence="2">The sequence shown here is derived from an EMBL/GenBank/DDBJ whole genome shotgun (WGS) entry which is preliminary data.</text>
</comment>
<feature type="transmembrane region" description="Helical" evidence="1">
    <location>
        <begin position="30"/>
        <end position="50"/>
    </location>
</feature>
<evidence type="ECO:0000256" key="1">
    <source>
        <dbReference type="SAM" id="Phobius"/>
    </source>
</evidence>
<accession>A0ABQ6Q597</accession>
<feature type="transmembrane region" description="Helical" evidence="1">
    <location>
        <begin position="56"/>
        <end position="79"/>
    </location>
</feature>
<proteinExistence type="predicted"/>
<dbReference type="Pfam" id="PF15071">
    <property type="entry name" value="TMEM220"/>
    <property type="match status" value="1"/>
</dbReference>
<feature type="transmembrane region" description="Helical" evidence="1">
    <location>
        <begin position="100"/>
        <end position="118"/>
    </location>
</feature>
<sequence length="122" mass="13979">MKFNKYFFGTWIFLFALFAYWQFNDPDPEVWVSIYGVAMIFCLLGVRGIFPKLPLTLVVVLAVLGAIYFFPGGVGDWIADEWAQKDLTMKTPEMEENRETFGLAIIALVLSPALYKAWKKNP</sequence>
<dbReference type="EMBL" id="BTPE01000017">
    <property type="protein sequence ID" value="GMQ35353.1"/>
    <property type="molecule type" value="Genomic_DNA"/>
</dbReference>
<evidence type="ECO:0000313" key="2">
    <source>
        <dbReference type="EMBL" id="GMQ35353.1"/>
    </source>
</evidence>
<keyword evidence="3" id="KW-1185">Reference proteome</keyword>
<reference evidence="2 3" key="1">
    <citation type="submission" date="2023-08" db="EMBL/GenBank/DDBJ databases">
        <title>Draft genome sequence of Algoriphagus taiwanensis.</title>
        <authorList>
            <person name="Takatani N."/>
            <person name="Hosokawa M."/>
            <person name="Sawabe T."/>
        </authorList>
    </citation>
    <scope>NUCLEOTIDE SEQUENCE [LARGE SCALE GENOMIC DNA]</scope>
    <source>
        <strain evidence="2 3">JCM 19755</strain>
    </source>
</reference>
<feature type="transmembrane region" description="Helical" evidence="1">
    <location>
        <begin position="6"/>
        <end position="23"/>
    </location>
</feature>
<evidence type="ECO:0008006" key="4">
    <source>
        <dbReference type="Google" id="ProtNLM"/>
    </source>
</evidence>
<protein>
    <recommendedName>
        <fullName evidence="4">Transmembrane family 220, helix</fullName>
    </recommendedName>
</protein>
<dbReference type="PANTHER" id="PTHR34262">
    <property type="entry name" value="TRANSMEMBRANE PROTEIN 220"/>
    <property type="match status" value="1"/>
</dbReference>
<keyword evidence="1" id="KW-0472">Membrane</keyword>
<dbReference type="InterPro" id="IPR029377">
    <property type="entry name" value="TMEM220"/>
</dbReference>
<gene>
    <name evidence="2" type="ORF">Ataiwa_36260</name>
</gene>
<evidence type="ECO:0000313" key="3">
    <source>
        <dbReference type="Proteomes" id="UP001307705"/>
    </source>
</evidence>
<dbReference type="RefSeq" id="WP_338230175.1">
    <property type="nucleotide sequence ID" value="NZ_BTPE01000017.1"/>
</dbReference>
<dbReference type="Proteomes" id="UP001307705">
    <property type="component" value="Unassembled WGS sequence"/>
</dbReference>